<keyword evidence="1" id="KW-0812">Transmembrane</keyword>
<dbReference type="AlphaFoldDB" id="A0A0F9P365"/>
<accession>A0A0F9P365</accession>
<name>A0A0F9P365_9ZZZZ</name>
<sequence>MDLEMEFGLMSPRPPIIDFAYGGMGLIIFVGVILGSIVIVWSVMPTLVGWLL</sequence>
<evidence type="ECO:0000313" key="2">
    <source>
        <dbReference type="EMBL" id="KKM87892.1"/>
    </source>
</evidence>
<reference evidence="2" key="1">
    <citation type="journal article" date="2015" name="Nature">
        <title>Complex archaea that bridge the gap between prokaryotes and eukaryotes.</title>
        <authorList>
            <person name="Spang A."/>
            <person name="Saw J.H."/>
            <person name="Jorgensen S.L."/>
            <person name="Zaremba-Niedzwiedzka K."/>
            <person name="Martijn J."/>
            <person name="Lind A.E."/>
            <person name="van Eijk R."/>
            <person name="Schleper C."/>
            <person name="Guy L."/>
            <person name="Ettema T.J."/>
        </authorList>
    </citation>
    <scope>NUCLEOTIDE SEQUENCE</scope>
</reference>
<proteinExistence type="predicted"/>
<keyword evidence="1" id="KW-0472">Membrane</keyword>
<dbReference type="EMBL" id="LAZR01007038">
    <property type="protein sequence ID" value="KKM87892.1"/>
    <property type="molecule type" value="Genomic_DNA"/>
</dbReference>
<gene>
    <name evidence="2" type="ORF">LCGC14_1264360</name>
</gene>
<evidence type="ECO:0000256" key="1">
    <source>
        <dbReference type="SAM" id="Phobius"/>
    </source>
</evidence>
<organism evidence="2">
    <name type="scientific">marine sediment metagenome</name>
    <dbReference type="NCBI Taxonomy" id="412755"/>
    <lineage>
        <taxon>unclassified sequences</taxon>
        <taxon>metagenomes</taxon>
        <taxon>ecological metagenomes</taxon>
    </lineage>
</organism>
<protein>
    <submittedName>
        <fullName evidence="2">Uncharacterized protein</fullName>
    </submittedName>
</protein>
<comment type="caution">
    <text evidence="2">The sequence shown here is derived from an EMBL/GenBank/DDBJ whole genome shotgun (WGS) entry which is preliminary data.</text>
</comment>
<feature type="transmembrane region" description="Helical" evidence="1">
    <location>
        <begin position="21"/>
        <end position="44"/>
    </location>
</feature>
<keyword evidence="1" id="KW-1133">Transmembrane helix</keyword>